<accession>A0A7E4ZZC5</accession>
<organism evidence="1 2">
    <name type="scientific">Panagrellus redivivus</name>
    <name type="common">Microworm</name>
    <dbReference type="NCBI Taxonomy" id="6233"/>
    <lineage>
        <taxon>Eukaryota</taxon>
        <taxon>Metazoa</taxon>
        <taxon>Ecdysozoa</taxon>
        <taxon>Nematoda</taxon>
        <taxon>Chromadorea</taxon>
        <taxon>Rhabditida</taxon>
        <taxon>Tylenchina</taxon>
        <taxon>Panagrolaimomorpha</taxon>
        <taxon>Panagrolaimoidea</taxon>
        <taxon>Panagrolaimidae</taxon>
        <taxon>Panagrellus</taxon>
    </lineage>
</organism>
<evidence type="ECO:0000313" key="2">
    <source>
        <dbReference type="WBParaSite" id="Pan_g5105.t1"/>
    </source>
</evidence>
<proteinExistence type="predicted"/>
<sequence length="323" mass="35951">MFANPATLNYQKVSPKTKKPNEIWFLNASPSGSPMTTKPVDVNWNCQLEILSAIQGAELGYQSRQRVATTIKAMDGKGRAILTDFLFSKNGVIASTLENNACKDFTCTPEQLDGLIDPATVTLFLTHWNTVYNQILPNATAMLYGLQTTNLNVRRQFLGILRDRVVVRLLANLGPVADKRVRRLLFPVLFALDVQTLDNSSRYWHFKKLMCSIMGVKVRSAGRSFLATPIKATAVDETAPCQPMRTLRSVPRALNRRSSEAVLSGAVEKRSSVFLPSRQTSWNLMASVQETASASTSPTTMRKRSVHWFDDNSEVGDDSEVYV</sequence>
<protein>
    <submittedName>
        <fullName evidence="2">Rho-GAP domain-containing protein</fullName>
    </submittedName>
</protein>
<name>A0A7E4ZZC5_PANRE</name>
<reference evidence="1" key="1">
    <citation type="journal article" date="2013" name="Genetics">
        <title>The draft genome and transcriptome of Panagrellus redivivus are shaped by the harsh demands of a free-living lifestyle.</title>
        <authorList>
            <person name="Srinivasan J."/>
            <person name="Dillman A.R."/>
            <person name="Macchietto M.G."/>
            <person name="Heikkinen L."/>
            <person name="Lakso M."/>
            <person name="Fracchia K.M."/>
            <person name="Antoshechkin I."/>
            <person name="Mortazavi A."/>
            <person name="Wong G."/>
            <person name="Sternberg P.W."/>
        </authorList>
    </citation>
    <scope>NUCLEOTIDE SEQUENCE [LARGE SCALE GENOMIC DNA]</scope>
    <source>
        <strain evidence="1">MT8872</strain>
    </source>
</reference>
<dbReference type="WBParaSite" id="Pan_g5105.t1">
    <property type="protein sequence ID" value="Pan_g5105.t1"/>
    <property type="gene ID" value="Pan_g5105"/>
</dbReference>
<reference evidence="2" key="2">
    <citation type="submission" date="2020-10" db="UniProtKB">
        <authorList>
            <consortium name="WormBaseParasite"/>
        </authorList>
    </citation>
    <scope>IDENTIFICATION</scope>
</reference>
<keyword evidence="1" id="KW-1185">Reference proteome</keyword>
<dbReference type="Proteomes" id="UP000492821">
    <property type="component" value="Unassembled WGS sequence"/>
</dbReference>
<evidence type="ECO:0000313" key="1">
    <source>
        <dbReference type="Proteomes" id="UP000492821"/>
    </source>
</evidence>
<dbReference type="AlphaFoldDB" id="A0A7E4ZZC5"/>